<feature type="transmembrane region" description="Helical" evidence="7">
    <location>
        <begin position="259"/>
        <end position="276"/>
    </location>
</feature>
<keyword evidence="9" id="KW-1185">Reference proteome</keyword>
<proteinExistence type="inferred from homology"/>
<protein>
    <recommendedName>
        <fullName evidence="10">Permease</fullName>
    </recommendedName>
</protein>
<reference evidence="9" key="1">
    <citation type="submission" date="2016-03" db="EMBL/GenBank/DDBJ databases">
        <authorList>
            <person name="Lee Y.-S."/>
            <person name="Choi Y.-L."/>
        </authorList>
    </citation>
    <scope>NUCLEOTIDE SEQUENCE [LARGE SCALE GENOMIC DNA]</scope>
    <source>
        <strain evidence="9">DAU221</strain>
    </source>
</reference>
<feature type="transmembrane region" description="Helical" evidence="7">
    <location>
        <begin position="117"/>
        <end position="135"/>
    </location>
</feature>
<dbReference type="RefSeq" id="WP_067154779.1">
    <property type="nucleotide sequence ID" value="NZ_CP014864.1"/>
</dbReference>
<evidence type="ECO:0000256" key="2">
    <source>
        <dbReference type="ARBA" id="ARBA00006386"/>
    </source>
</evidence>
<dbReference type="Proteomes" id="UP000076077">
    <property type="component" value="Chromosome"/>
</dbReference>
<evidence type="ECO:0000256" key="5">
    <source>
        <dbReference type="ARBA" id="ARBA00022989"/>
    </source>
</evidence>
<feature type="transmembrane region" description="Helical" evidence="7">
    <location>
        <begin position="227"/>
        <end position="247"/>
    </location>
</feature>
<dbReference type="STRING" id="252514.A3224_11700"/>
<keyword evidence="3" id="KW-1003">Cell membrane</keyword>
<feature type="transmembrane region" description="Helical" evidence="7">
    <location>
        <begin position="12"/>
        <end position="34"/>
    </location>
</feature>
<keyword evidence="5 7" id="KW-1133">Transmembrane helix</keyword>
<keyword evidence="4 7" id="KW-0812">Transmembrane</keyword>
<dbReference type="InterPro" id="IPR053166">
    <property type="entry name" value="UPF0718_permease"/>
</dbReference>
<evidence type="ECO:0000256" key="1">
    <source>
        <dbReference type="ARBA" id="ARBA00004651"/>
    </source>
</evidence>
<evidence type="ECO:0000256" key="4">
    <source>
        <dbReference type="ARBA" id="ARBA00022692"/>
    </source>
</evidence>
<comment type="similarity">
    <text evidence="2">Belongs to the UPF0718 family.</text>
</comment>
<dbReference type="Pfam" id="PF03773">
    <property type="entry name" value="ArsP_1"/>
    <property type="match status" value="1"/>
</dbReference>
<dbReference type="GeneID" id="76608708"/>
<accession>A0A143HN73</accession>
<dbReference type="InterPro" id="IPR005524">
    <property type="entry name" value="DUF318"/>
</dbReference>
<name>A0A143HN73_MICTH</name>
<comment type="subcellular location">
    <subcellularLocation>
        <location evidence="1">Cell membrane</location>
        <topology evidence="1">Multi-pass membrane protein</topology>
    </subcellularLocation>
</comment>
<dbReference type="PANTHER" id="PTHR42775">
    <property type="entry name" value="PERMEASE RV2963-RELATED"/>
    <property type="match status" value="1"/>
</dbReference>
<feature type="transmembrane region" description="Helical" evidence="7">
    <location>
        <begin position="324"/>
        <end position="344"/>
    </location>
</feature>
<dbReference type="GO" id="GO:0005886">
    <property type="term" value="C:plasma membrane"/>
    <property type="evidence" value="ECO:0007669"/>
    <property type="project" value="UniProtKB-SubCell"/>
</dbReference>
<gene>
    <name evidence="8" type="ORF">A3224_11700</name>
</gene>
<evidence type="ECO:0000256" key="6">
    <source>
        <dbReference type="ARBA" id="ARBA00023136"/>
    </source>
</evidence>
<sequence>MQTELWAQALQEFIHIGGWLLLIIAVVSVLTGVVRHYIPQEKLQTKLQQHESRGPIIGGFMGILTPFCSAAMIPVMIGMVQMGVATGTVFSFLISAPLTNFVVVGLIMATFGFKVAAIYFVLTLGGAIAAGYIIGGTSLRHAVKRDLIKSETPSACAGAAANPAQNHEVQYIMEEEDRELGVETSGCSAAATATATCSGPALAAVSVSHQERLQRALQFAWALFKKITPYVLIGAAISAVSAIFLPADIVEKYVGNDNWFAIPVAAVISVPLYLRIEMALPLLDVLISKGMGMGAAMSLLIGGTGASLPEIAIVSTVLKPRAVVAFVSIVLCMAIAGGVIFSFVF</sequence>
<dbReference type="PANTHER" id="PTHR42775:SF2">
    <property type="entry name" value="PERMEASE"/>
    <property type="match status" value="1"/>
</dbReference>
<feature type="transmembrane region" description="Helical" evidence="7">
    <location>
        <begin position="54"/>
        <end position="77"/>
    </location>
</feature>
<dbReference type="KEGG" id="mthd:A3224_11700"/>
<feature type="transmembrane region" description="Helical" evidence="7">
    <location>
        <begin position="89"/>
        <end position="111"/>
    </location>
</feature>
<evidence type="ECO:0000313" key="8">
    <source>
        <dbReference type="EMBL" id="AMX03148.1"/>
    </source>
</evidence>
<keyword evidence="6 7" id="KW-0472">Membrane</keyword>
<evidence type="ECO:0000313" key="9">
    <source>
        <dbReference type="Proteomes" id="UP000076077"/>
    </source>
</evidence>
<evidence type="ECO:0008006" key="10">
    <source>
        <dbReference type="Google" id="ProtNLM"/>
    </source>
</evidence>
<dbReference type="AlphaFoldDB" id="A0A143HN73"/>
<evidence type="ECO:0000256" key="7">
    <source>
        <dbReference type="SAM" id="Phobius"/>
    </source>
</evidence>
<dbReference type="OrthoDB" id="9777774at2"/>
<dbReference type="EMBL" id="CP014864">
    <property type="protein sequence ID" value="AMX03148.1"/>
    <property type="molecule type" value="Genomic_DNA"/>
</dbReference>
<organism evidence="8 9">
    <name type="scientific">Microbulbifer thermotolerans</name>
    <dbReference type="NCBI Taxonomy" id="252514"/>
    <lineage>
        <taxon>Bacteria</taxon>
        <taxon>Pseudomonadati</taxon>
        <taxon>Pseudomonadota</taxon>
        <taxon>Gammaproteobacteria</taxon>
        <taxon>Cellvibrionales</taxon>
        <taxon>Microbulbiferaceae</taxon>
        <taxon>Microbulbifer</taxon>
    </lineage>
</organism>
<evidence type="ECO:0000256" key="3">
    <source>
        <dbReference type="ARBA" id="ARBA00022475"/>
    </source>
</evidence>